<name>A0ABU3P2F3_9FIRM</name>
<evidence type="ECO:0000313" key="7">
    <source>
        <dbReference type="Proteomes" id="UP001254848"/>
    </source>
</evidence>
<dbReference type="PANTHER" id="PTHR43359">
    <property type="entry name" value="FORMATE HYDROGENLYASE SUBUNIT 4"/>
    <property type="match status" value="1"/>
</dbReference>
<proteinExistence type="predicted"/>
<feature type="transmembrane region" description="Helical" evidence="5">
    <location>
        <begin position="226"/>
        <end position="250"/>
    </location>
</feature>
<feature type="transmembrane region" description="Helical" evidence="5">
    <location>
        <begin position="6"/>
        <end position="28"/>
    </location>
</feature>
<protein>
    <submittedName>
        <fullName evidence="6">NADH-quinone oxidoreductase subunit H</fullName>
        <ecNumber evidence="6">1.6.5.9</ecNumber>
    </submittedName>
</protein>
<dbReference type="InterPro" id="IPR052561">
    <property type="entry name" value="ComplexI_Subunit1"/>
</dbReference>
<organism evidence="6 7">
    <name type="scientific">Anaeroselena agilis</name>
    <dbReference type="NCBI Taxonomy" id="3063788"/>
    <lineage>
        <taxon>Bacteria</taxon>
        <taxon>Bacillati</taxon>
        <taxon>Bacillota</taxon>
        <taxon>Negativicutes</taxon>
        <taxon>Acetonemataceae</taxon>
        <taxon>Anaeroselena</taxon>
    </lineage>
</organism>
<feature type="transmembrane region" description="Helical" evidence="5">
    <location>
        <begin position="137"/>
        <end position="155"/>
    </location>
</feature>
<dbReference type="InterPro" id="IPR001694">
    <property type="entry name" value="NADH_UbQ_OxRdtase_su1/FPO"/>
</dbReference>
<keyword evidence="4 5" id="KW-0472">Membrane</keyword>
<reference evidence="6 7" key="1">
    <citation type="submission" date="2023-07" db="EMBL/GenBank/DDBJ databases">
        <title>The novel representative of Negativicutes class, Anaeroselena agilis gen. nov. sp. nov.</title>
        <authorList>
            <person name="Prokofeva M.I."/>
            <person name="Elcheninov A.G."/>
            <person name="Klyukina A."/>
            <person name="Kublanov I.V."/>
            <person name="Frolov E.N."/>
            <person name="Podosokorskaya O.A."/>
        </authorList>
    </citation>
    <scope>NUCLEOTIDE SEQUENCE [LARGE SCALE GENOMIC DNA]</scope>
    <source>
        <strain evidence="6 7">4137-cl</strain>
    </source>
</reference>
<keyword evidence="7" id="KW-1185">Reference proteome</keyword>
<keyword evidence="6" id="KW-0560">Oxidoreductase</keyword>
<feature type="transmembrane region" description="Helical" evidence="5">
    <location>
        <begin position="289"/>
        <end position="306"/>
    </location>
</feature>
<dbReference type="RefSeq" id="WP_413781683.1">
    <property type="nucleotide sequence ID" value="NZ_JAUOZS010000001.1"/>
</dbReference>
<dbReference type="Proteomes" id="UP001254848">
    <property type="component" value="Unassembled WGS sequence"/>
</dbReference>
<dbReference type="GO" id="GO:0050136">
    <property type="term" value="F:NADH dehydrogenase (quinone) (non-electrogenic) activity"/>
    <property type="evidence" value="ECO:0007669"/>
    <property type="project" value="UniProtKB-EC"/>
</dbReference>
<sequence>MDLLMQFLVGLAQAAMVASLAPLAAGLIKTAKARLQNRRGPGILQPYYDLAKFLGKDSVASPTTSWLFAAAPTVYFAAALGAAALAPVLAPLAFGLGMGFADLFMLLYLFALGRFFLALASLDAGSAFGGMGGSREMFIAVLAEPAILLALLSVALPAKSTGLAAMAASAAGVKWTLSEVFAAGAFFIVLLAETGRIPVDNPDTHLELTMVHEGMILEYSGRPLGLIHWAVAIKQLVMITLFAVLFLPGAPLSWPPLAQAAVLAAKVVATALALAAAETATNKMRLFRIPAFMSVSGVLALLALVAR</sequence>
<feature type="transmembrane region" description="Helical" evidence="5">
    <location>
        <begin position="175"/>
        <end position="192"/>
    </location>
</feature>
<comment type="subcellular location">
    <subcellularLocation>
        <location evidence="1">Membrane</location>
        <topology evidence="1">Multi-pass membrane protein</topology>
    </subcellularLocation>
</comment>
<accession>A0ABU3P2F3</accession>
<gene>
    <name evidence="6" type="ORF">Q4T40_18470</name>
</gene>
<evidence type="ECO:0000256" key="2">
    <source>
        <dbReference type="ARBA" id="ARBA00022692"/>
    </source>
</evidence>
<dbReference type="PANTHER" id="PTHR43359:SF1">
    <property type="entry name" value="FORMATE HYDROGENLYASE SUBUNIT 4-RELATED"/>
    <property type="match status" value="1"/>
</dbReference>
<dbReference type="EMBL" id="JAUOZS010000001">
    <property type="protein sequence ID" value="MDT8903224.1"/>
    <property type="molecule type" value="Genomic_DNA"/>
</dbReference>
<feature type="transmembrane region" description="Helical" evidence="5">
    <location>
        <begin position="66"/>
        <end position="86"/>
    </location>
</feature>
<feature type="transmembrane region" description="Helical" evidence="5">
    <location>
        <begin position="92"/>
        <end position="117"/>
    </location>
</feature>
<evidence type="ECO:0000256" key="5">
    <source>
        <dbReference type="SAM" id="Phobius"/>
    </source>
</evidence>
<evidence type="ECO:0000256" key="1">
    <source>
        <dbReference type="ARBA" id="ARBA00004141"/>
    </source>
</evidence>
<evidence type="ECO:0000256" key="3">
    <source>
        <dbReference type="ARBA" id="ARBA00022989"/>
    </source>
</evidence>
<feature type="transmembrane region" description="Helical" evidence="5">
    <location>
        <begin position="256"/>
        <end position="277"/>
    </location>
</feature>
<evidence type="ECO:0000313" key="6">
    <source>
        <dbReference type="EMBL" id="MDT8903224.1"/>
    </source>
</evidence>
<keyword evidence="3 5" id="KW-1133">Transmembrane helix</keyword>
<dbReference type="EC" id="1.6.5.9" evidence="6"/>
<dbReference type="Pfam" id="PF00146">
    <property type="entry name" value="NADHdh"/>
    <property type="match status" value="1"/>
</dbReference>
<evidence type="ECO:0000256" key="4">
    <source>
        <dbReference type="ARBA" id="ARBA00023136"/>
    </source>
</evidence>
<keyword evidence="2 5" id="KW-0812">Transmembrane</keyword>
<comment type="caution">
    <text evidence="6">The sequence shown here is derived from an EMBL/GenBank/DDBJ whole genome shotgun (WGS) entry which is preliminary data.</text>
</comment>